<keyword evidence="1" id="KW-1133">Transmembrane helix</keyword>
<gene>
    <name evidence="2" type="ORF">ODALV1_LOCUS12652</name>
</gene>
<sequence>MVRFRFSGLKLSENKLFLPDYDTKWVEFEPDGTCKEKTWADAWEKEKGRDFVHRVNSKYLARYTTIGEEPVQSGNYSTFAIIVCFVIVACIIVPQVLQIFSALFFPSARHLPSPPSPPPVPKSRKRMKLYHFRHTARRKITFQKA</sequence>
<keyword evidence="1" id="KW-0472">Membrane</keyword>
<protein>
    <submittedName>
        <fullName evidence="2">Uncharacterized protein</fullName>
    </submittedName>
</protein>
<evidence type="ECO:0000256" key="1">
    <source>
        <dbReference type="SAM" id="Phobius"/>
    </source>
</evidence>
<feature type="transmembrane region" description="Helical" evidence="1">
    <location>
        <begin position="79"/>
        <end position="105"/>
    </location>
</feature>
<evidence type="ECO:0000313" key="2">
    <source>
        <dbReference type="EMBL" id="CAL8107373.1"/>
    </source>
</evidence>
<proteinExistence type="predicted"/>
<organism evidence="2 3">
    <name type="scientific">Orchesella dallaii</name>
    <dbReference type="NCBI Taxonomy" id="48710"/>
    <lineage>
        <taxon>Eukaryota</taxon>
        <taxon>Metazoa</taxon>
        <taxon>Ecdysozoa</taxon>
        <taxon>Arthropoda</taxon>
        <taxon>Hexapoda</taxon>
        <taxon>Collembola</taxon>
        <taxon>Entomobryomorpha</taxon>
        <taxon>Entomobryoidea</taxon>
        <taxon>Orchesellidae</taxon>
        <taxon>Orchesellinae</taxon>
        <taxon>Orchesella</taxon>
    </lineage>
</organism>
<keyword evidence="3" id="KW-1185">Reference proteome</keyword>
<comment type="caution">
    <text evidence="2">The sequence shown here is derived from an EMBL/GenBank/DDBJ whole genome shotgun (WGS) entry which is preliminary data.</text>
</comment>
<dbReference type="Proteomes" id="UP001642540">
    <property type="component" value="Unassembled WGS sequence"/>
</dbReference>
<evidence type="ECO:0000313" key="3">
    <source>
        <dbReference type="Proteomes" id="UP001642540"/>
    </source>
</evidence>
<accession>A0ABP1QNH5</accession>
<reference evidence="2 3" key="1">
    <citation type="submission" date="2024-08" db="EMBL/GenBank/DDBJ databases">
        <authorList>
            <person name="Cucini C."/>
            <person name="Frati F."/>
        </authorList>
    </citation>
    <scope>NUCLEOTIDE SEQUENCE [LARGE SCALE GENOMIC DNA]</scope>
</reference>
<dbReference type="EMBL" id="CAXLJM020000038">
    <property type="protein sequence ID" value="CAL8107373.1"/>
    <property type="molecule type" value="Genomic_DNA"/>
</dbReference>
<keyword evidence="1" id="KW-0812">Transmembrane</keyword>
<name>A0ABP1QNH5_9HEXA</name>